<dbReference type="InterPro" id="IPR013154">
    <property type="entry name" value="ADH-like_N"/>
</dbReference>
<dbReference type="RefSeq" id="WP_344589274.1">
    <property type="nucleotide sequence ID" value="NZ_BAAARW010000011.1"/>
</dbReference>
<keyword evidence="9" id="KW-1185">Reference proteome</keyword>
<accession>A0ABN3IWU1</accession>
<dbReference type="Proteomes" id="UP001501231">
    <property type="component" value="Unassembled WGS sequence"/>
</dbReference>
<evidence type="ECO:0000313" key="9">
    <source>
        <dbReference type="Proteomes" id="UP001501231"/>
    </source>
</evidence>
<dbReference type="Pfam" id="PF08240">
    <property type="entry name" value="ADH_N"/>
    <property type="match status" value="1"/>
</dbReference>
<evidence type="ECO:0000256" key="2">
    <source>
        <dbReference type="ARBA" id="ARBA00008072"/>
    </source>
</evidence>
<protein>
    <submittedName>
        <fullName evidence="8">Alcohol dehydrogenase catalytic domain-containing protein</fullName>
    </submittedName>
</protein>
<comment type="caution">
    <text evidence="8">The sequence shown here is derived from an EMBL/GenBank/DDBJ whole genome shotgun (WGS) entry which is preliminary data.</text>
</comment>
<evidence type="ECO:0000259" key="7">
    <source>
        <dbReference type="Pfam" id="PF08240"/>
    </source>
</evidence>
<dbReference type="InterPro" id="IPR013149">
    <property type="entry name" value="ADH-like_C"/>
</dbReference>
<comment type="cofactor">
    <cofactor evidence="1">
        <name>Zn(2+)</name>
        <dbReference type="ChEBI" id="CHEBI:29105"/>
    </cofactor>
</comment>
<dbReference type="InterPro" id="IPR036291">
    <property type="entry name" value="NAD(P)-bd_dom_sf"/>
</dbReference>
<dbReference type="InterPro" id="IPR011032">
    <property type="entry name" value="GroES-like_sf"/>
</dbReference>
<comment type="similarity">
    <text evidence="2">Belongs to the zinc-containing alcohol dehydrogenase family.</text>
</comment>
<keyword evidence="3" id="KW-0479">Metal-binding</keyword>
<evidence type="ECO:0000256" key="4">
    <source>
        <dbReference type="ARBA" id="ARBA00022833"/>
    </source>
</evidence>
<dbReference type="EMBL" id="BAAARW010000011">
    <property type="protein sequence ID" value="GAA2415623.1"/>
    <property type="molecule type" value="Genomic_DNA"/>
</dbReference>
<keyword evidence="5" id="KW-0560">Oxidoreductase</keyword>
<evidence type="ECO:0000259" key="6">
    <source>
        <dbReference type="Pfam" id="PF00107"/>
    </source>
</evidence>
<reference evidence="8 9" key="1">
    <citation type="journal article" date="2019" name="Int. J. Syst. Evol. Microbiol.">
        <title>The Global Catalogue of Microorganisms (GCM) 10K type strain sequencing project: providing services to taxonomists for standard genome sequencing and annotation.</title>
        <authorList>
            <consortium name="The Broad Institute Genomics Platform"/>
            <consortium name="The Broad Institute Genome Sequencing Center for Infectious Disease"/>
            <person name="Wu L."/>
            <person name="Ma J."/>
        </authorList>
    </citation>
    <scope>NUCLEOTIDE SEQUENCE [LARGE SCALE GENOMIC DNA]</scope>
    <source>
        <strain evidence="8 9">JCM 3325</strain>
    </source>
</reference>
<feature type="domain" description="Alcohol dehydrogenase-like C-terminal" evidence="6">
    <location>
        <begin position="171"/>
        <end position="282"/>
    </location>
</feature>
<evidence type="ECO:0000256" key="1">
    <source>
        <dbReference type="ARBA" id="ARBA00001947"/>
    </source>
</evidence>
<sequence>MTQIVLGADGAVHLEPLKPPPDPGPHDVLLAPVHIGICGSDVHVLRKVHPFITPPVITGHECVARVLSTGDAVTSCAPGDLVVVNPLHSCGKCPACLRGATNLCSSAKVLGFGLPGLARDRVTVAGRFCHRVPAGVPSRLAALTEPLAVGRHAVSRAPAEPGRILIIGGGPVGLAVLLAARGAGPITLVEPVQAKRDLAAALGADRVLSPDETPPDADTTFDCVAAAPTLATAARSTTPGGTIVVVGVPHDATEVALPRLQRWEIDVRGTGLYRGEDIDAVLAGPPADAERLITAEFPSGRAADAFAATTDPDQIKVLIGWPDPAA</sequence>
<organism evidence="8 9">
    <name type="scientific">Actinomadura vinacea</name>
    <dbReference type="NCBI Taxonomy" id="115336"/>
    <lineage>
        <taxon>Bacteria</taxon>
        <taxon>Bacillati</taxon>
        <taxon>Actinomycetota</taxon>
        <taxon>Actinomycetes</taxon>
        <taxon>Streptosporangiales</taxon>
        <taxon>Thermomonosporaceae</taxon>
        <taxon>Actinomadura</taxon>
    </lineage>
</organism>
<feature type="domain" description="Alcohol dehydrogenase-like N-terminal" evidence="7">
    <location>
        <begin position="24"/>
        <end position="133"/>
    </location>
</feature>
<dbReference type="Gene3D" id="3.90.180.10">
    <property type="entry name" value="Medium-chain alcohol dehydrogenases, catalytic domain"/>
    <property type="match status" value="1"/>
</dbReference>
<dbReference type="PANTHER" id="PTHR43161">
    <property type="entry name" value="SORBITOL DEHYDROGENASE"/>
    <property type="match status" value="1"/>
</dbReference>
<gene>
    <name evidence="8" type="ORF">GCM10010191_27390</name>
</gene>
<evidence type="ECO:0000256" key="3">
    <source>
        <dbReference type="ARBA" id="ARBA00022723"/>
    </source>
</evidence>
<dbReference type="Gene3D" id="3.40.50.720">
    <property type="entry name" value="NAD(P)-binding Rossmann-like Domain"/>
    <property type="match status" value="1"/>
</dbReference>
<evidence type="ECO:0000256" key="5">
    <source>
        <dbReference type="ARBA" id="ARBA00023002"/>
    </source>
</evidence>
<evidence type="ECO:0000313" key="8">
    <source>
        <dbReference type="EMBL" id="GAA2415623.1"/>
    </source>
</evidence>
<dbReference type="SUPFAM" id="SSF50129">
    <property type="entry name" value="GroES-like"/>
    <property type="match status" value="1"/>
</dbReference>
<keyword evidence="4" id="KW-0862">Zinc</keyword>
<name>A0ABN3IWU1_9ACTN</name>
<proteinExistence type="inferred from homology"/>
<dbReference type="SUPFAM" id="SSF51735">
    <property type="entry name" value="NAD(P)-binding Rossmann-fold domains"/>
    <property type="match status" value="1"/>
</dbReference>
<dbReference type="Pfam" id="PF00107">
    <property type="entry name" value="ADH_zinc_N"/>
    <property type="match status" value="1"/>
</dbReference>